<protein>
    <submittedName>
        <fullName evidence="2">Uncharacterized protein</fullName>
    </submittedName>
</protein>
<proteinExistence type="predicted"/>
<evidence type="ECO:0000313" key="2">
    <source>
        <dbReference type="EMBL" id="CAD8563208.1"/>
    </source>
</evidence>
<feature type="compositionally biased region" description="Low complexity" evidence="1">
    <location>
        <begin position="635"/>
        <end position="650"/>
    </location>
</feature>
<feature type="region of interest" description="Disordered" evidence="1">
    <location>
        <begin position="538"/>
        <end position="582"/>
    </location>
</feature>
<accession>A0A7S0JXP9</accession>
<sequence>MADDPTISLADLLIVIQKARQFLSEPFVGALFLMALLQLVGFKGRAGERGASLAGRVRGSVECFRVRTRPVELWSELAKAVDRIGSCRAEALKARPYTEEWLRRQRKYMGAEWPGLLVYDHSLSKQAPAVAPEDKARCPGIGDSALVYELGCLLFRLLTNTNQTVSLDPATGELPCPAKPIPPFEGSTRDIPDLVESRPRSHGVEDLLQRMLCQDAIRRGAFGLVNVVRHPWVSRRARFAGFSNGREMAQAVALRLAMRSGDDWCPYEVAWRSPRQDAIPAWVSLAVERQTADSPASADPAAEAAAADEAADDEAAVFARAVAAVDASAEAAAAAHKAALAAADPAATGAAEATAAEAAERVVRAAEEEFAAAAASALAAAASSGAAASPSVSSGNAALCPSPSWDSLSAAGLEAAATGDVDLATAAAAAGLAAARSTSISPAGPASPAACEQPTACVQPHSLPTHNLAEEAARAVAEFLAGTGQGRGLPRVSPAAGPQAGTACAAAASSRNPALGAALQEALHALTGRIPSARFEGARSVTLSPVPADGASSDDRDDDSSAAEEDGDGDCDSVDSSNVGDLQEERVRAEADELADTIALPRQSRNAAKWHFRDHTGSLLPRFGVENQGPRDQDSMSSRASSAASPVSTRAQKRRRDDDADSDDSDDDADCGDGSDSDGNSSEQSAGSKVMRMDDFA</sequence>
<feature type="region of interest" description="Disordered" evidence="1">
    <location>
        <begin position="619"/>
        <end position="697"/>
    </location>
</feature>
<name>A0A7S0JXP9_CAFRO</name>
<dbReference type="EMBL" id="HBET01010995">
    <property type="protein sequence ID" value="CAD8563208.1"/>
    <property type="molecule type" value="Transcribed_RNA"/>
</dbReference>
<evidence type="ECO:0000256" key="1">
    <source>
        <dbReference type="SAM" id="MobiDB-lite"/>
    </source>
</evidence>
<organism evidence="2">
    <name type="scientific">Cafeteria roenbergensis</name>
    <name type="common">Marine flagellate</name>
    <dbReference type="NCBI Taxonomy" id="33653"/>
    <lineage>
        <taxon>Eukaryota</taxon>
        <taxon>Sar</taxon>
        <taxon>Stramenopiles</taxon>
        <taxon>Bigyra</taxon>
        <taxon>Opalozoa</taxon>
        <taxon>Bicosoecida</taxon>
        <taxon>Cafeteriaceae</taxon>
        <taxon>Cafeteria</taxon>
    </lineage>
</organism>
<reference evidence="2" key="1">
    <citation type="submission" date="2021-01" db="EMBL/GenBank/DDBJ databases">
        <authorList>
            <person name="Corre E."/>
            <person name="Pelletier E."/>
            <person name="Niang G."/>
            <person name="Scheremetjew M."/>
            <person name="Finn R."/>
            <person name="Kale V."/>
            <person name="Holt S."/>
            <person name="Cochrane G."/>
            <person name="Meng A."/>
            <person name="Brown T."/>
            <person name="Cohen L."/>
        </authorList>
    </citation>
    <scope>NUCLEOTIDE SEQUENCE</scope>
    <source>
        <strain evidence="2">E4-10</strain>
    </source>
</reference>
<feature type="compositionally biased region" description="Acidic residues" evidence="1">
    <location>
        <begin position="659"/>
        <end position="676"/>
    </location>
</feature>
<dbReference type="AlphaFoldDB" id="A0A7S0JXP9"/>
<feature type="compositionally biased region" description="Acidic residues" evidence="1">
    <location>
        <begin position="555"/>
        <end position="573"/>
    </location>
</feature>
<gene>
    <name evidence="2" type="ORF">CROE0942_LOCUS7585</name>
</gene>